<dbReference type="PROSITE" id="PS51318">
    <property type="entry name" value="TAT"/>
    <property type="match status" value="1"/>
</dbReference>
<feature type="compositionally biased region" description="Pro residues" evidence="1">
    <location>
        <begin position="421"/>
        <end position="456"/>
    </location>
</feature>
<dbReference type="RefSeq" id="WP_210901307.1">
    <property type="nucleotide sequence ID" value="NZ_CP071696.1"/>
</dbReference>
<dbReference type="EMBL" id="CP071696">
    <property type="protein sequence ID" value="QTX05898.1"/>
    <property type="molecule type" value="Genomic_DNA"/>
</dbReference>
<evidence type="ECO:0000313" key="5">
    <source>
        <dbReference type="EMBL" id="QTX05898.1"/>
    </source>
</evidence>
<reference evidence="5" key="1">
    <citation type="submission" date="2021-03" db="EMBL/GenBank/DDBJ databases">
        <title>Agromyces archimandritus sp. nov., isolated from the cockroach Archimandrita tessellata.</title>
        <authorList>
            <person name="Guzman J."/>
            <person name="Ortuzar M."/>
            <person name="Poehlein A."/>
            <person name="Daniel R."/>
            <person name="Trujillo M."/>
            <person name="Vilcinskas A."/>
        </authorList>
    </citation>
    <scope>NUCLEOTIDE SEQUENCE</scope>
    <source>
        <strain evidence="5">G127AT</strain>
    </source>
</reference>
<keyword evidence="6" id="KW-1185">Reference proteome</keyword>
<dbReference type="InterPro" id="IPR018391">
    <property type="entry name" value="PQQ_b-propeller_rpt"/>
</dbReference>
<dbReference type="InterPro" id="IPR011044">
    <property type="entry name" value="Quino_amine_DH_bsu"/>
</dbReference>
<dbReference type="Pfam" id="PF13360">
    <property type="entry name" value="PQQ_2"/>
    <property type="match status" value="1"/>
</dbReference>
<dbReference type="PANTHER" id="PTHR47197">
    <property type="entry name" value="PROTEIN NIRF"/>
    <property type="match status" value="1"/>
</dbReference>
<dbReference type="KEGG" id="aarc:G127AT_06810"/>
<dbReference type="PANTHER" id="PTHR47197:SF3">
    <property type="entry name" value="DIHYDRO-HEME D1 DEHYDROGENASE"/>
    <property type="match status" value="1"/>
</dbReference>
<dbReference type="SMART" id="SM00564">
    <property type="entry name" value="PQQ"/>
    <property type="match status" value="3"/>
</dbReference>
<gene>
    <name evidence="5" type="ORF">G127AT_06810</name>
</gene>
<feature type="chain" id="PRO_5039226333" evidence="3">
    <location>
        <begin position="37"/>
        <end position="498"/>
    </location>
</feature>
<evidence type="ECO:0000259" key="4">
    <source>
        <dbReference type="Pfam" id="PF13360"/>
    </source>
</evidence>
<dbReference type="InterPro" id="IPR015943">
    <property type="entry name" value="WD40/YVTN_repeat-like_dom_sf"/>
</dbReference>
<proteinExistence type="predicted"/>
<keyword evidence="3" id="KW-0732">Signal</keyword>
<protein>
    <submittedName>
        <fullName evidence="5">PQQ-binding-like beta-propeller repeat protein</fullName>
    </submittedName>
</protein>
<dbReference type="InterPro" id="IPR002372">
    <property type="entry name" value="PQQ_rpt_dom"/>
</dbReference>
<dbReference type="Proteomes" id="UP000671914">
    <property type="component" value="Chromosome"/>
</dbReference>
<feature type="domain" description="Pyrrolo-quinoline quinone repeat" evidence="4">
    <location>
        <begin position="122"/>
        <end position="210"/>
    </location>
</feature>
<evidence type="ECO:0000256" key="1">
    <source>
        <dbReference type="SAM" id="MobiDB-lite"/>
    </source>
</evidence>
<feature type="signal peptide" evidence="3">
    <location>
        <begin position="1"/>
        <end position="36"/>
    </location>
</feature>
<feature type="region of interest" description="Disordered" evidence="1">
    <location>
        <begin position="415"/>
        <end position="467"/>
    </location>
</feature>
<name>A0A975FNV7_9MICO</name>
<keyword evidence="2" id="KW-1133">Transmembrane helix</keyword>
<dbReference type="InterPro" id="IPR051200">
    <property type="entry name" value="Host-pathogen_enzymatic-act"/>
</dbReference>
<dbReference type="SUPFAM" id="SSF50969">
    <property type="entry name" value="YVTN repeat-like/Quinoprotein amine dehydrogenase"/>
    <property type="match status" value="1"/>
</dbReference>
<feature type="transmembrane region" description="Helical" evidence="2">
    <location>
        <begin position="474"/>
        <end position="490"/>
    </location>
</feature>
<keyword evidence="2" id="KW-0812">Transmembrane</keyword>
<dbReference type="AlphaFoldDB" id="A0A975FNV7"/>
<evidence type="ECO:0000256" key="2">
    <source>
        <dbReference type="SAM" id="Phobius"/>
    </source>
</evidence>
<keyword evidence="2" id="KW-0472">Membrane</keyword>
<sequence>MRAVSGKGWMRRRGLAGAGGAAALALAFAGVAPAAADEPDSVIPVGAGDARYVALTSDGSRLFIATWGNGFYAVDPFDGPIVEAFGPMGAGSVSTGDDPQTVFTLADTVGVSRYEHHASGFEEEWATSLTYWLGTEINVLAPDGQVVYVASQDGDYVSRVHAIDASTGEILWSSQDFGPNTLTRGVLVGQTLYLTQNEGNRVIALSTVTHEVTATYDVSLPFAIAAAPDGSALYTTGESALTRIDLVTGAMLSAPIAWGRNVLATPDGARIIVSSLAPDERDLAVLDAETLRFIGTVETEAVVGGTAISRNGSAVYAVTGEGQIDAYQFLRPVVAAAEPSSTEAPVGEPVTLTSGVTGNSYESLQWQSRAPGGDWLDIEGETGDTLDVLVEAEAVEYRLVARSLLFGDVGGEPAVVSPAAEPTPTPTPGPTPTPTPCPTPPTPHPTPAPTPPPTACPGPAGLPETGAGTASADVALAALLAGAALLGVALRRRTRAAR</sequence>
<organism evidence="5 6">
    <name type="scientific">Agromyces archimandritae</name>
    <dbReference type="NCBI Taxonomy" id="2781962"/>
    <lineage>
        <taxon>Bacteria</taxon>
        <taxon>Bacillati</taxon>
        <taxon>Actinomycetota</taxon>
        <taxon>Actinomycetes</taxon>
        <taxon>Micrococcales</taxon>
        <taxon>Microbacteriaceae</taxon>
        <taxon>Agromyces</taxon>
    </lineage>
</organism>
<accession>A0A975FNV7</accession>
<evidence type="ECO:0000313" key="6">
    <source>
        <dbReference type="Proteomes" id="UP000671914"/>
    </source>
</evidence>
<dbReference type="InterPro" id="IPR006311">
    <property type="entry name" value="TAT_signal"/>
</dbReference>
<dbReference type="Gene3D" id="2.130.10.10">
    <property type="entry name" value="YVTN repeat-like/Quinoprotein amine dehydrogenase"/>
    <property type="match status" value="1"/>
</dbReference>
<evidence type="ECO:0000256" key="3">
    <source>
        <dbReference type="SAM" id="SignalP"/>
    </source>
</evidence>